<dbReference type="Proteomes" id="UP000276133">
    <property type="component" value="Unassembled WGS sequence"/>
</dbReference>
<gene>
    <name evidence="1" type="ORF">BpHYR1_039988</name>
</gene>
<keyword evidence="2" id="KW-1185">Reference proteome</keyword>
<dbReference type="EMBL" id="REGN01001318">
    <property type="protein sequence ID" value="RNA35519.1"/>
    <property type="molecule type" value="Genomic_DNA"/>
</dbReference>
<comment type="caution">
    <text evidence="1">The sequence shown here is derived from an EMBL/GenBank/DDBJ whole genome shotgun (WGS) entry which is preliminary data.</text>
</comment>
<organism evidence="1 2">
    <name type="scientific">Brachionus plicatilis</name>
    <name type="common">Marine rotifer</name>
    <name type="synonym">Brachionus muelleri</name>
    <dbReference type="NCBI Taxonomy" id="10195"/>
    <lineage>
        <taxon>Eukaryota</taxon>
        <taxon>Metazoa</taxon>
        <taxon>Spiralia</taxon>
        <taxon>Gnathifera</taxon>
        <taxon>Rotifera</taxon>
        <taxon>Eurotatoria</taxon>
        <taxon>Monogononta</taxon>
        <taxon>Pseudotrocha</taxon>
        <taxon>Ploima</taxon>
        <taxon>Brachionidae</taxon>
        <taxon>Brachionus</taxon>
    </lineage>
</organism>
<evidence type="ECO:0000313" key="1">
    <source>
        <dbReference type="EMBL" id="RNA35519.1"/>
    </source>
</evidence>
<accession>A0A3M7SIF9</accession>
<dbReference type="AlphaFoldDB" id="A0A3M7SIF9"/>
<protein>
    <submittedName>
        <fullName evidence="1">Uncharacterized protein</fullName>
    </submittedName>
</protein>
<reference evidence="1 2" key="1">
    <citation type="journal article" date="2018" name="Sci. Rep.">
        <title>Genomic signatures of local adaptation to the degree of environmental predictability in rotifers.</title>
        <authorList>
            <person name="Franch-Gras L."/>
            <person name="Hahn C."/>
            <person name="Garcia-Roger E.M."/>
            <person name="Carmona M.J."/>
            <person name="Serra M."/>
            <person name="Gomez A."/>
        </authorList>
    </citation>
    <scope>NUCLEOTIDE SEQUENCE [LARGE SCALE GENOMIC DNA]</scope>
    <source>
        <strain evidence="1">HYR1</strain>
    </source>
</reference>
<sequence length="71" mass="7988">MIICTNCIQAGPKRTVRIVLKDRSSLDRLSRPRQIGLTGGRPDANTAYNEILTTGHWSCLSRLLTDHKHCK</sequence>
<name>A0A3M7SIF9_BRAPC</name>
<proteinExistence type="predicted"/>
<evidence type="ECO:0000313" key="2">
    <source>
        <dbReference type="Proteomes" id="UP000276133"/>
    </source>
</evidence>